<dbReference type="InterPro" id="IPR031273">
    <property type="entry name" value="PARP4"/>
</dbReference>
<protein>
    <recommendedName>
        <fullName evidence="1">PARP4 MVP-ID C-terminal domain-containing protein</fullName>
    </recommendedName>
</protein>
<name>A0A0B6Y0R1_9EUPU</name>
<dbReference type="GO" id="GO:0003950">
    <property type="term" value="F:NAD+ poly-ADP-ribosyltransferase activity"/>
    <property type="evidence" value="ECO:0007669"/>
    <property type="project" value="InterPro"/>
</dbReference>
<proteinExistence type="predicted"/>
<dbReference type="EMBL" id="HACG01002245">
    <property type="protein sequence ID" value="CEK49110.1"/>
    <property type="molecule type" value="Transcribed_RNA"/>
</dbReference>
<feature type="domain" description="PARP4 MVP-ID C-terminal" evidence="1">
    <location>
        <begin position="192"/>
        <end position="263"/>
    </location>
</feature>
<dbReference type="Pfam" id="PF26156">
    <property type="entry name" value="PARP4_MVP-ID"/>
    <property type="match status" value="1"/>
</dbReference>
<accession>A0A0B6Y0R1</accession>
<reference evidence="2" key="1">
    <citation type="submission" date="2014-12" db="EMBL/GenBank/DDBJ databases">
        <title>Insight into the proteome of Arion vulgaris.</title>
        <authorList>
            <person name="Aradska J."/>
            <person name="Bulat T."/>
            <person name="Smidak R."/>
            <person name="Sarate P."/>
            <person name="Gangsoo J."/>
            <person name="Sialana F."/>
            <person name="Bilban M."/>
            <person name="Lubec G."/>
        </authorList>
    </citation>
    <scope>NUCLEOTIDE SEQUENCE</scope>
    <source>
        <tissue evidence="2">Skin</tissue>
    </source>
</reference>
<evidence type="ECO:0000313" key="2">
    <source>
        <dbReference type="EMBL" id="CEK49110.1"/>
    </source>
</evidence>
<dbReference type="PANTHER" id="PTHR46530">
    <property type="entry name" value="PROTEIN MONO-ADP-RIBOSYLTRANSFERASE PARP4"/>
    <property type="match status" value="1"/>
</dbReference>
<dbReference type="AlphaFoldDB" id="A0A0B6Y0R1"/>
<feature type="non-terminal residue" evidence="2">
    <location>
        <position position="1"/>
    </location>
</feature>
<organism evidence="2">
    <name type="scientific">Arion vulgaris</name>
    <dbReference type="NCBI Taxonomy" id="1028688"/>
    <lineage>
        <taxon>Eukaryota</taxon>
        <taxon>Metazoa</taxon>
        <taxon>Spiralia</taxon>
        <taxon>Lophotrochozoa</taxon>
        <taxon>Mollusca</taxon>
        <taxon>Gastropoda</taxon>
        <taxon>Heterobranchia</taxon>
        <taxon>Euthyneura</taxon>
        <taxon>Panpulmonata</taxon>
        <taxon>Eupulmonata</taxon>
        <taxon>Stylommatophora</taxon>
        <taxon>Helicina</taxon>
        <taxon>Arionoidea</taxon>
        <taxon>Arionidae</taxon>
        <taxon>Arion</taxon>
    </lineage>
</organism>
<dbReference type="InterPro" id="IPR058904">
    <property type="entry name" value="PARP4_MVP-ID"/>
</dbReference>
<feature type="non-terminal residue" evidence="2">
    <location>
        <position position="304"/>
    </location>
</feature>
<dbReference type="PANTHER" id="PTHR46530:SF1">
    <property type="entry name" value="PROTEIN MONO-ADP-RIBOSYLTRANSFERASE PARP4"/>
    <property type="match status" value="1"/>
</dbReference>
<evidence type="ECO:0000259" key="1">
    <source>
        <dbReference type="Pfam" id="PF26156"/>
    </source>
</evidence>
<sequence length="304" mass="34199">IADAAILKSKNYQAEDIPNFLGNKSSLKFQINMLEGSDSTAFTSRTKKENNDRLETGLQATGSYSCHSHLLSVIESILDRTLEQNKSNICFNKKQMEISRRNMENIKDIQKLLKLSESSENNVNNSQNMNFYNYEEGNASSREIETNFDSRLQPVVGGHHQLLSESKQLPPTGVFCIRAKGCHLKVHDLDKLIHCQKDQGCWDLSGNLDDVLSINCKQCQGILKSSGLHSLGVTATEQIEQLVATILVLFSILELIMPENFPIDNQLSLELSHKFLEITDVHAWTTLSLKFGFLKNVDLVEVIE</sequence>
<gene>
    <name evidence="2" type="primary">ORF6449</name>
</gene>
<dbReference type="GO" id="GO:0005737">
    <property type="term" value="C:cytoplasm"/>
    <property type="evidence" value="ECO:0007669"/>
    <property type="project" value="TreeGrafter"/>
</dbReference>